<gene>
    <name evidence="5" type="ordered locus">Dalk_0258</name>
</gene>
<dbReference type="GO" id="GO:0046872">
    <property type="term" value="F:metal ion binding"/>
    <property type="evidence" value="ECO:0007669"/>
    <property type="project" value="UniProtKB-KW"/>
</dbReference>
<evidence type="ECO:0008006" key="7">
    <source>
        <dbReference type="Google" id="ProtNLM"/>
    </source>
</evidence>
<keyword evidence="4" id="KW-0862">Zinc</keyword>
<comment type="cofactor">
    <cofactor evidence="1">
        <name>Zn(2+)</name>
        <dbReference type="ChEBI" id="CHEBI:29105"/>
    </cofactor>
</comment>
<reference evidence="5 6" key="1">
    <citation type="journal article" date="2012" name="Environ. Microbiol.">
        <title>The genome sequence of Desulfatibacillum alkenivorans AK-01: a blueprint for anaerobic alkane oxidation.</title>
        <authorList>
            <person name="Callaghan A.V."/>
            <person name="Morris B.E."/>
            <person name="Pereira I.A."/>
            <person name="McInerney M.J."/>
            <person name="Austin R.N."/>
            <person name="Groves J.T."/>
            <person name="Kukor J.J."/>
            <person name="Suflita J.M."/>
            <person name="Young L.Y."/>
            <person name="Zylstra G.J."/>
            <person name="Wawrik B."/>
        </authorList>
    </citation>
    <scope>NUCLEOTIDE SEQUENCE [LARGE SCALE GENOMIC DNA]</scope>
    <source>
        <strain evidence="5 6">AK-01</strain>
    </source>
</reference>
<dbReference type="GO" id="GO:0043720">
    <property type="term" value="F:3-keto-5-aminohexanoate cleavage activity"/>
    <property type="evidence" value="ECO:0007669"/>
    <property type="project" value="InterPro"/>
</dbReference>
<accession>B8F8T5</accession>
<keyword evidence="3" id="KW-0479">Metal-binding</keyword>
<dbReference type="Pfam" id="PF05853">
    <property type="entry name" value="BKACE"/>
    <property type="match status" value="1"/>
</dbReference>
<dbReference type="HOGENOM" id="CLU_065536_2_0_7"/>
<organism evidence="5 6">
    <name type="scientific">Desulfatibacillum aliphaticivorans</name>
    <dbReference type="NCBI Taxonomy" id="218208"/>
    <lineage>
        <taxon>Bacteria</taxon>
        <taxon>Pseudomonadati</taxon>
        <taxon>Thermodesulfobacteriota</taxon>
        <taxon>Desulfobacteria</taxon>
        <taxon>Desulfobacterales</taxon>
        <taxon>Desulfatibacillaceae</taxon>
        <taxon>Desulfatibacillum</taxon>
    </lineage>
</organism>
<evidence type="ECO:0000256" key="4">
    <source>
        <dbReference type="ARBA" id="ARBA00022833"/>
    </source>
</evidence>
<evidence type="ECO:0000256" key="1">
    <source>
        <dbReference type="ARBA" id="ARBA00001947"/>
    </source>
</evidence>
<dbReference type="KEGG" id="dal:Dalk_0258"/>
<dbReference type="PANTHER" id="PTHR37418:SF2">
    <property type="entry name" value="3-KETO-5-AMINOHEXANOATE CLEAVAGE ENZYME"/>
    <property type="match status" value="1"/>
</dbReference>
<keyword evidence="6" id="KW-1185">Reference proteome</keyword>
<dbReference type="InterPro" id="IPR008567">
    <property type="entry name" value="BKACE"/>
</dbReference>
<evidence type="ECO:0000313" key="5">
    <source>
        <dbReference type="EMBL" id="ACL01967.1"/>
    </source>
</evidence>
<dbReference type="InterPro" id="IPR013785">
    <property type="entry name" value="Aldolase_TIM"/>
</dbReference>
<evidence type="ECO:0000313" key="6">
    <source>
        <dbReference type="Proteomes" id="UP000000739"/>
    </source>
</evidence>
<keyword evidence="2" id="KW-0808">Transferase</keyword>
<dbReference type="Proteomes" id="UP000000739">
    <property type="component" value="Chromosome"/>
</dbReference>
<dbReference type="eggNOG" id="COG3246">
    <property type="taxonomic scope" value="Bacteria"/>
</dbReference>
<evidence type="ECO:0000256" key="2">
    <source>
        <dbReference type="ARBA" id="ARBA00022679"/>
    </source>
</evidence>
<sequence>MEKLIISVAQTGGLHGKSSNPALPEQPDEIAQSAYDCYNAGASVCHIHVRDKQGRTTADLNVYSDVLTKIQSKCPIITQVGGGIGTIVEPDGRSRGATLEEKMALTALAPKPDMLTINAGTFDFGWIAEPFINPMDWNEDFARRCNQRKIAVECECYDISHIENVKELIRRGALNSPVHFSLVLGVKGGIPSSPKMISAMVDMIPEGSTWQVITIGKHQLTSTVMAMCQGANIRTGLEDNVYYSRGELAKSNAQLVERMVRIARELGRNIATVEEAVGALGIER</sequence>
<dbReference type="EMBL" id="CP001322">
    <property type="protein sequence ID" value="ACL01967.1"/>
    <property type="molecule type" value="Genomic_DNA"/>
</dbReference>
<dbReference type="AlphaFoldDB" id="B8F8T5"/>
<proteinExistence type="predicted"/>
<evidence type="ECO:0000256" key="3">
    <source>
        <dbReference type="ARBA" id="ARBA00022723"/>
    </source>
</evidence>
<name>B8F8T5_DESAL</name>
<dbReference type="Gene3D" id="3.20.20.70">
    <property type="entry name" value="Aldolase class I"/>
    <property type="match status" value="1"/>
</dbReference>
<dbReference type="PANTHER" id="PTHR37418">
    <property type="entry name" value="3-KETO-5-AMINOHEXANOATE CLEAVAGE ENZYME-RELATED"/>
    <property type="match status" value="1"/>
</dbReference>
<protein>
    <recommendedName>
        <fullName evidence="7">3-keto-5-aminohexanoate cleavage enzyme</fullName>
    </recommendedName>
</protein>